<evidence type="ECO:0000256" key="1">
    <source>
        <dbReference type="SAM" id="MobiDB-lite"/>
    </source>
</evidence>
<dbReference type="KEGG" id="smo:SELMODRAFT_430750"/>
<proteinExistence type="predicted"/>
<keyword evidence="3" id="KW-1185">Reference proteome</keyword>
<accession>D8TAE2</accession>
<dbReference type="InParanoid" id="D8TAE2"/>
<feature type="region of interest" description="Disordered" evidence="1">
    <location>
        <begin position="1"/>
        <end position="22"/>
    </location>
</feature>
<organism evidence="3">
    <name type="scientific">Selaginella moellendorffii</name>
    <name type="common">Spikemoss</name>
    <dbReference type="NCBI Taxonomy" id="88036"/>
    <lineage>
        <taxon>Eukaryota</taxon>
        <taxon>Viridiplantae</taxon>
        <taxon>Streptophyta</taxon>
        <taxon>Embryophyta</taxon>
        <taxon>Tracheophyta</taxon>
        <taxon>Lycopodiopsida</taxon>
        <taxon>Selaginellales</taxon>
        <taxon>Selaginellaceae</taxon>
        <taxon>Selaginella</taxon>
    </lineage>
</organism>
<gene>
    <name evidence="2" type="ORF">SELMODRAFT_430750</name>
</gene>
<name>D8TAE2_SELML</name>
<sequence>MESGWDKKTTLPSKIKAEKKRLPPRRTIKKEALVSLIASIAHPFFHVFDHRNTAVNPCEDEDDDPTFELCVVDRVDAFLHVLSLLEQRFTRFQSCRATAPPALIHAAPSDLSSCSVRTGLRLLMKIAGGSYERWICLWSHFHSGLSLLLDCVIELSQDGHLAEHKAWHTPIEYLAEKKSKSDNSSEKSCHVIITWLWDFSLGVDGPLWGAYNIHWNIELVVDMTKIHEQQTLLEKGSQLGKYKLLLRRKKLLLLKEMELEKELSKLIPWGGLTPECALKTKFIPTLAAAARGVFDDFAHSILSRGGKFPLADGSTITLPPARIKHHYGNSFPFTTMDMDKYVLTPSQNYPLVDAFGGEFEYLLQCRLLCGKEPIFLVVTPEGSSQMPYIKLKGGSLIQRRTWKHWHHLVLPRPETADAVHHYRLKLEEVMEDMGLAAEQGQPVFGEEEGACLKCGQSEGCDFELNNHMEGTYWSLAVGVEVCTTQTCEGSIKEVVKGL</sequence>
<dbReference type="Proteomes" id="UP000001514">
    <property type="component" value="Unassembled WGS sequence"/>
</dbReference>
<dbReference type="AlphaFoldDB" id="D8TAE2"/>
<protein>
    <submittedName>
        <fullName evidence="2">Uncharacterized protein</fullName>
    </submittedName>
</protein>
<reference evidence="2 3" key="1">
    <citation type="journal article" date="2011" name="Science">
        <title>The Selaginella genome identifies genetic changes associated with the evolution of vascular plants.</title>
        <authorList>
            <person name="Banks J.A."/>
            <person name="Nishiyama T."/>
            <person name="Hasebe M."/>
            <person name="Bowman J.L."/>
            <person name="Gribskov M."/>
            <person name="dePamphilis C."/>
            <person name="Albert V.A."/>
            <person name="Aono N."/>
            <person name="Aoyama T."/>
            <person name="Ambrose B.A."/>
            <person name="Ashton N.W."/>
            <person name="Axtell M.J."/>
            <person name="Barker E."/>
            <person name="Barker M.S."/>
            <person name="Bennetzen J.L."/>
            <person name="Bonawitz N.D."/>
            <person name="Chapple C."/>
            <person name="Cheng C."/>
            <person name="Correa L.G."/>
            <person name="Dacre M."/>
            <person name="DeBarry J."/>
            <person name="Dreyer I."/>
            <person name="Elias M."/>
            <person name="Engstrom E.M."/>
            <person name="Estelle M."/>
            <person name="Feng L."/>
            <person name="Finet C."/>
            <person name="Floyd S.K."/>
            <person name="Frommer W.B."/>
            <person name="Fujita T."/>
            <person name="Gramzow L."/>
            <person name="Gutensohn M."/>
            <person name="Harholt J."/>
            <person name="Hattori M."/>
            <person name="Heyl A."/>
            <person name="Hirai T."/>
            <person name="Hiwatashi Y."/>
            <person name="Ishikawa M."/>
            <person name="Iwata M."/>
            <person name="Karol K.G."/>
            <person name="Koehler B."/>
            <person name="Kolukisaoglu U."/>
            <person name="Kubo M."/>
            <person name="Kurata T."/>
            <person name="Lalonde S."/>
            <person name="Li K."/>
            <person name="Li Y."/>
            <person name="Litt A."/>
            <person name="Lyons E."/>
            <person name="Manning G."/>
            <person name="Maruyama T."/>
            <person name="Michael T.P."/>
            <person name="Mikami K."/>
            <person name="Miyazaki S."/>
            <person name="Morinaga S."/>
            <person name="Murata T."/>
            <person name="Mueller-Roeber B."/>
            <person name="Nelson D.R."/>
            <person name="Obara M."/>
            <person name="Oguri Y."/>
            <person name="Olmstead R.G."/>
            <person name="Onodera N."/>
            <person name="Petersen B.L."/>
            <person name="Pils B."/>
            <person name="Prigge M."/>
            <person name="Rensing S.A."/>
            <person name="Riano-Pachon D.M."/>
            <person name="Roberts A.W."/>
            <person name="Sato Y."/>
            <person name="Scheller H.V."/>
            <person name="Schulz B."/>
            <person name="Schulz C."/>
            <person name="Shakirov E.V."/>
            <person name="Shibagaki N."/>
            <person name="Shinohara N."/>
            <person name="Shippen D.E."/>
            <person name="Soerensen I."/>
            <person name="Sotooka R."/>
            <person name="Sugimoto N."/>
            <person name="Sugita M."/>
            <person name="Sumikawa N."/>
            <person name="Tanurdzic M."/>
            <person name="Theissen G."/>
            <person name="Ulvskov P."/>
            <person name="Wakazuki S."/>
            <person name="Weng J.K."/>
            <person name="Willats W.W."/>
            <person name="Wipf D."/>
            <person name="Wolf P.G."/>
            <person name="Yang L."/>
            <person name="Zimmer A.D."/>
            <person name="Zhu Q."/>
            <person name="Mitros T."/>
            <person name="Hellsten U."/>
            <person name="Loque D."/>
            <person name="Otillar R."/>
            <person name="Salamov A."/>
            <person name="Schmutz J."/>
            <person name="Shapiro H."/>
            <person name="Lindquist E."/>
            <person name="Lucas S."/>
            <person name="Rokhsar D."/>
            <person name="Grigoriev I.V."/>
        </authorList>
    </citation>
    <scope>NUCLEOTIDE SEQUENCE [LARGE SCALE GENOMIC DNA]</scope>
</reference>
<evidence type="ECO:0000313" key="2">
    <source>
        <dbReference type="EMBL" id="EFJ06375.1"/>
    </source>
</evidence>
<evidence type="ECO:0000313" key="3">
    <source>
        <dbReference type="Proteomes" id="UP000001514"/>
    </source>
</evidence>
<dbReference type="HOGENOM" id="CLU_547921_0_0_1"/>
<dbReference type="Gramene" id="EFJ06375">
    <property type="protein sequence ID" value="EFJ06375"/>
    <property type="gene ID" value="SELMODRAFT_430750"/>
</dbReference>
<dbReference type="EMBL" id="GL377702">
    <property type="protein sequence ID" value="EFJ06375.1"/>
    <property type="molecule type" value="Genomic_DNA"/>
</dbReference>